<comment type="caution">
    <text evidence="1">The sequence shown here is derived from an EMBL/GenBank/DDBJ whole genome shotgun (WGS) entry which is preliminary data.</text>
</comment>
<evidence type="ECO:0000313" key="1">
    <source>
        <dbReference type="EMBL" id="MCB6829408.1"/>
    </source>
</evidence>
<gene>
    <name evidence="1" type="ORF">LIY65_11980</name>
</gene>
<dbReference type="AlphaFoldDB" id="A0AAW4U4G3"/>
<dbReference type="RefSeq" id="WP_019000019.1">
    <property type="nucleotide sequence ID" value="NZ_CAJMIJ010000056.1"/>
</dbReference>
<protein>
    <submittedName>
        <fullName evidence="1">Uncharacterized protein</fullName>
    </submittedName>
</protein>
<proteinExistence type="predicted"/>
<dbReference type="Proteomes" id="UP001198190">
    <property type="component" value="Unassembled WGS sequence"/>
</dbReference>
<accession>A0AAW4U4G3</accession>
<reference evidence="1" key="1">
    <citation type="submission" date="2021-10" db="EMBL/GenBank/DDBJ databases">
        <title>Collection of gut derived symbiotic bacterial strains cultured from healthy donors.</title>
        <authorList>
            <person name="Lin H."/>
            <person name="Littmann E."/>
            <person name="Claire K."/>
            <person name="Pamer E."/>
        </authorList>
    </citation>
    <scope>NUCLEOTIDE SEQUENCE</scope>
    <source>
        <strain evidence="1">MSK.7.16</strain>
    </source>
</reference>
<name>A0AAW4U4G3_9FIRM</name>
<dbReference type="EMBL" id="JAJCGD010000054">
    <property type="protein sequence ID" value="MCB6829408.1"/>
    <property type="molecule type" value="Genomic_DNA"/>
</dbReference>
<sequence length="65" mass="7522">MHTLSEDKIKANQVEGDINLTATRKQWQDKFLSEKSKKLLDEDIDILPMPKCRGFLDTNDTCLLK</sequence>
<evidence type="ECO:0000313" key="2">
    <source>
        <dbReference type="Proteomes" id="UP001198190"/>
    </source>
</evidence>
<organism evidence="1 2">
    <name type="scientific">Megamonas funiformis</name>
    <dbReference type="NCBI Taxonomy" id="437897"/>
    <lineage>
        <taxon>Bacteria</taxon>
        <taxon>Bacillati</taxon>
        <taxon>Bacillota</taxon>
        <taxon>Negativicutes</taxon>
        <taxon>Selenomonadales</taxon>
        <taxon>Selenomonadaceae</taxon>
        <taxon>Megamonas</taxon>
    </lineage>
</organism>